<comment type="subcellular location">
    <subcellularLocation>
        <location evidence="10">Cell membrane</location>
        <topology evidence="10">Multi-pass membrane protein</topology>
    </subcellularLocation>
    <subcellularLocation>
        <location evidence="10">Bacterial flagellum basal body</location>
    </subcellularLocation>
</comment>
<evidence type="ECO:0000256" key="2">
    <source>
        <dbReference type="ARBA" id="ARBA00009772"/>
    </source>
</evidence>
<protein>
    <recommendedName>
        <fullName evidence="3 9">Flagellar biosynthetic protein FliR</fullName>
    </recommendedName>
</protein>
<evidence type="ECO:0000256" key="10">
    <source>
        <dbReference type="RuleBase" id="RU362071"/>
    </source>
</evidence>
<dbReference type="KEGG" id="tai:Taci_1317"/>
<comment type="similarity">
    <text evidence="2 10">Belongs to the FliR/MopE/SpaR family.</text>
</comment>
<evidence type="ECO:0000256" key="5">
    <source>
        <dbReference type="ARBA" id="ARBA00022692"/>
    </source>
</evidence>
<evidence type="ECO:0000256" key="3">
    <source>
        <dbReference type="ARBA" id="ARBA00021717"/>
    </source>
</evidence>
<feature type="transmembrane region" description="Helical" evidence="10">
    <location>
        <begin position="67"/>
        <end position="95"/>
    </location>
</feature>
<dbReference type="PRINTS" id="PR00953">
    <property type="entry name" value="TYPE3IMRPROT"/>
</dbReference>
<evidence type="ECO:0000256" key="7">
    <source>
        <dbReference type="ARBA" id="ARBA00023136"/>
    </source>
</evidence>
<dbReference type="AlphaFoldDB" id="D1B6A7"/>
<name>D1B6A7_THEAS</name>
<accession>D1B6A7</accession>
<evidence type="ECO:0000256" key="9">
    <source>
        <dbReference type="NCBIfam" id="TIGR01400"/>
    </source>
</evidence>
<organism evidence="11 12">
    <name type="scientific">Thermanaerovibrio acidaminovorans (strain ATCC 49978 / DSM 6589 / Su883)</name>
    <name type="common">Selenomonas acidaminovorans</name>
    <dbReference type="NCBI Taxonomy" id="525903"/>
    <lineage>
        <taxon>Bacteria</taxon>
        <taxon>Thermotogati</taxon>
        <taxon>Synergistota</taxon>
        <taxon>Synergistia</taxon>
        <taxon>Synergistales</taxon>
        <taxon>Synergistaceae</taxon>
        <taxon>Thermanaerovibrio</taxon>
    </lineage>
</organism>
<dbReference type="PANTHER" id="PTHR30065:SF1">
    <property type="entry name" value="SURFACE PRESENTATION OF ANTIGENS PROTEIN SPAR"/>
    <property type="match status" value="1"/>
</dbReference>
<evidence type="ECO:0000256" key="8">
    <source>
        <dbReference type="ARBA" id="ARBA00023143"/>
    </source>
</evidence>
<dbReference type="GO" id="GO:0005886">
    <property type="term" value="C:plasma membrane"/>
    <property type="evidence" value="ECO:0007669"/>
    <property type="project" value="UniProtKB-SubCell"/>
</dbReference>
<dbReference type="EMBL" id="CP001818">
    <property type="protein sequence ID" value="ACZ19548.1"/>
    <property type="molecule type" value="Genomic_DNA"/>
</dbReference>
<dbReference type="eggNOG" id="COG1684">
    <property type="taxonomic scope" value="Bacteria"/>
</dbReference>
<evidence type="ECO:0000313" key="12">
    <source>
        <dbReference type="Proteomes" id="UP000002030"/>
    </source>
</evidence>
<dbReference type="InterPro" id="IPR002010">
    <property type="entry name" value="T3SS_IM_R"/>
</dbReference>
<dbReference type="PANTHER" id="PTHR30065">
    <property type="entry name" value="FLAGELLAR BIOSYNTHETIC PROTEIN FLIR"/>
    <property type="match status" value="1"/>
</dbReference>
<proteinExistence type="inferred from homology"/>
<dbReference type="NCBIfam" id="TIGR01400">
    <property type="entry name" value="fliR"/>
    <property type="match status" value="1"/>
</dbReference>
<keyword evidence="4 10" id="KW-1003">Cell membrane</keyword>
<dbReference type="GO" id="GO:0009425">
    <property type="term" value="C:bacterial-type flagellum basal body"/>
    <property type="evidence" value="ECO:0007669"/>
    <property type="project" value="UniProtKB-SubCell"/>
</dbReference>
<keyword evidence="12" id="KW-1185">Reference proteome</keyword>
<evidence type="ECO:0000256" key="4">
    <source>
        <dbReference type="ARBA" id="ARBA00022475"/>
    </source>
</evidence>
<evidence type="ECO:0000313" key="11">
    <source>
        <dbReference type="EMBL" id="ACZ19548.1"/>
    </source>
</evidence>
<reference evidence="11 12" key="1">
    <citation type="journal article" date="2009" name="Stand. Genomic Sci.">
        <title>Complete genome sequence of Thermanaerovibrio acidaminovorans type strain (Su883).</title>
        <authorList>
            <person name="Chovatia M."/>
            <person name="Sikorski J."/>
            <person name="Schroder M."/>
            <person name="Lapidus A."/>
            <person name="Nolan M."/>
            <person name="Tice H."/>
            <person name="Glavina Del Rio T."/>
            <person name="Copeland A."/>
            <person name="Cheng J.F."/>
            <person name="Lucas S."/>
            <person name="Chen F."/>
            <person name="Bruce D."/>
            <person name="Goodwin L."/>
            <person name="Pitluck S."/>
            <person name="Ivanova N."/>
            <person name="Mavromatis K."/>
            <person name="Ovchinnikova G."/>
            <person name="Pati A."/>
            <person name="Chen A."/>
            <person name="Palaniappan K."/>
            <person name="Land M."/>
            <person name="Hauser L."/>
            <person name="Chang Y.J."/>
            <person name="Jeffries C.D."/>
            <person name="Chain P."/>
            <person name="Saunders E."/>
            <person name="Detter J.C."/>
            <person name="Brettin T."/>
            <person name="Rohde M."/>
            <person name="Goker M."/>
            <person name="Spring S."/>
            <person name="Bristow J."/>
            <person name="Markowitz V."/>
            <person name="Hugenholtz P."/>
            <person name="Kyrpides N.C."/>
            <person name="Klenk H.P."/>
            <person name="Eisen J.A."/>
        </authorList>
    </citation>
    <scope>NUCLEOTIDE SEQUENCE [LARGE SCALE GENOMIC DNA]</scope>
    <source>
        <strain evidence="12">ATCC 49978 / DSM 6589 / Su883</strain>
    </source>
</reference>
<keyword evidence="11" id="KW-0282">Flagellum</keyword>
<dbReference type="RefSeq" id="WP_012870059.1">
    <property type="nucleotide sequence ID" value="NC_013522.1"/>
</dbReference>
<dbReference type="PATRIC" id="fig|525903.6.peg.1318"/>
<evidence type="ECO:0000256" key="6">
    <source>
        <dbReference type="ARBA" id="ARBA00022989"/>
    </source>
</evidence>
<keyword evidence="8 10" id="KW-0975">Bacterial flagellum</keyword>
<dbReference type="GO" id="GO:0044780">
    <property type="term" value="P:bacterial-type flagellum assembly"/>
    <property type="evidence" value="ECO:0007669"/>
    <property type="project" value="UniProtKB-UniRule"/>
</dbReference>
<sequence>MNYEALVDVLAVHLLCSIRVLGLLMSSPVFMLPSWPIPVRMWLALMLSLLMVPSVDPQVPMVLLATWTGMAIFAVREFLVGAMVGLLSGLPLYALQLSGYLEGSQMGLAMATLFDPTQEGNVALLGQVKYLLGIWFLLHWNGHLVLIEAINRSFSLIPLGKGVLDLPPGQPFGRWITDLFLLAIRFSLPIMGALLLADVGLGFVARTVPQINVFILGIPLKIGLGLILLMAVIPFVVDLFYGTLGGAVTGALEGVMMWR</sequence>
<keyword evidence="11" id="KW-0969">Cilium</keyword>
<feature type="transmembrane region" description="Helical" evidence="10">
    <location>
        <begin position="6"/>
        <end position="25"/>
    </location>
</feature>
<dbReference type="InterPro" id="IPR006303">
    <property type="entry name" value="FliR"/>
</dbReference>
<gene>
    <name evidence="11" type="ordered locus">Taci_1317</name>
</gene>
<feature type="transmembrane region" description="Helical" evidence="10">
    <location>
        <begin position="213"/>
        <end position="233"/>
    </location>
</feature>
<keyword evidence="11" id="KW-0966">Cell projection</keyword>
<keyword evidence="5 10" id="KW-0812">Transmembrane</keyword>
<comment type="function">
    <text evidence="1 10">Role in flagellar biosynthesis.</text>
</comment>
<dbReference type="Pfam" id="PF01311">
    <property type="entry name" value="Bac_export_1"/>
    <property type="match status" value="1"/>
</dbReference>
<dbReference type="OrthoDB" id="9807748at2"/>
<dbReference type="GO" id="GO:0006605">
    <property type="term" value="P:protein targeting"/>
    <property type="evidence" value="ECO:0007669"/>
    <property type="project" value="UniProtKB-UniRule"/>
</dbReference>
<evidence type="ECO:0000256" key="1">
    <source>
        <dbReference type="ARBA" id="ARBA00002578"/>
    </source>
</evidence>
<dbReference type="STRING" id="525903.Taci_1317"/>
<keyword evidence="6 10" id="KW-1133">Transmembrane helix</keyword>
<dbReference type="Proteomes" id="UP000002030">
    <property type="component" value="Chromosome"/>
</dbReference>
<dbReference type="EnsemblBacteria" id="ACZ19548">
    <property type="protein sequence ID" value="ACZ19548"/>
    <property type="gene ID" value="Taci_1317"/>
</dbReference>
<feature type="transmembrane region" description="Helical" evidence="10">
    <location>
        <begin position="179"/>
        <end position="201"/>
    </location>
</feature>
<comment type="caution">
    <text evidence="10">Lacks conserved residue(s) required for the propagation of feature annotation.</text>
</comment>
<keyword evidence="7 10" id="KW-0472">Membrane</keyword>
<dbReference type="HOGENOM" id="CLU_063626_4_0_0"/>